<dbReference type="PANTHER" id="PTHR21666:SF290">
    <property type="entry name" value="PEPTIDASE M23 DOMAIN PROTEIN"/>
    <property type="match status" value="1"/>
</dbReference>
<dbReference type="CDD" id="cd12797">
    <property type="entry name" value="M23_peptidase"/>
    <property type="match status" value="1"/>
</dbReference>
<dbReference type="PANTHER" id="PTHR21666">
    <property type="entry name" value="PEPTIDASE-RELATED"/>
    <property type="match status" value="1"/>
</dbReference>
<dbReference type="SUPFAM" id="SSF51261">
    <property type="entry name" value="Duplicated hybrid motif"/>
    <property type="match status" value="1"/>
</dbReference>
<keyword evidence="1" id="KW-0732">Signal</keyword>
<feature type="domain" description="LysM" evidence="2">
    <location>
        <begin position="56"/>
        <end position="100"/>
    </location>
</feature>
<dbReference type="AlphaFoldDB" id="A0A8J7AJW7"/>
<organism evidence="4 5">
    <name type="scientific">Vasconcelosia minhoensis LEGE 07310</name>
    <dbReference type="NCBI Taxonomy" id="915328"/>
    <lineage>
        <taxon>Bacteria</taxon>
        <taxon>Bacillati</taxon>
        <taxon>Cyanobacteriota</taxon>
        <taxon>Cyanophyceae</taxon>
        <taxon>Nodosilineales</taxon>
        <taxon>Cymatolegaceae</taxon>
        <taxon>Vasconcelosia</taxon>
        <taxon>Vasconcelosia minhoensis</taxon>
    </lineage>
</organism>
<dbReference type="Gene3D" id="3.10.350.10">
    <property type="entry name" value="LysM domain"/>
    <property type="match status" value="1"/>
</dbReference>
<keyword evidence="5" id="KW-1185">Reference proteome</keyword>
<dbReference type="InterPro" id="IPR036779">
    <property type="entry name" value="LysM_dom_sf"/>
</dbReference>
<dbReference type="InterPro" id="IPR011055">
    <property type="entry name" value="Dup_hybrid_motif"/>
</dbReference>
<evidence type="ECO:0000259" key="3">
    <source>
        <dbReference type="Pfam" id="PF01551"/>
    </source>
</evidence>
<dbReference type="InterPro" id="IPR018392">
    <property type="entry name" value="LysM"/>
</dbReference>
<evidence type="ECO:0000313" key="4">
    <source>
        <dbReference type="EMBL" id="MBE9076665.1"/>
    </source>
</evidence>
<dbReference type="Proteomes" id="UP000636505">
    <property type="component" value="Unassembled WGS sequence"/>
</dbReference>
<sequence>MVNHCFLRVQGWQVIWLLLALAAAAFEIPQALAQPEQAGEPEQLCSNPVLSALVRHQVTASDTLDSIASQYSLLPTTVLGMNPRLSPGGPLPVGSELLLPPFNGIQVTVAPGQTWSAVAEAYGTRADILFEVNGCQAEVPQQVFIPGRNWLPGQAPESAESVEIAADDQILPGYPLPDEATILTSYGWQPHPSRDEMVFNNGIAFAALPGTEVRAVGDGVVAFASRQDEAGLVVINHAQGLQTRYANLDDISLTVGQPVTSGNAVGKVGGSDRAGPSFLYFEVRTNSAQGWVARNPGQYLPALELR</sequence>
<dbReference type="InterPro" id="IPR050570">
    <property type="entry name" value="Cell_wall_metabolism_enzyme"/>
</dbReference>
<dbReference type="InterPro" id="IPR016047">
    <property type="entry name" value="M23ase_b-sheet_dom"/>
</dbReference>
<evidence type="ECO:0000259" key="2">
    <source>
        <dbReference type="Pfam" id="PF01476"/>
    </source>
</evidence>
<evidence type="ECO:0000256" key="1">
    <source>
        <dbReference type="SAM" id="SignalP"/>
    </source>
</evidence>
<dbReference type="Pfam" id="PF01551">
    <property type="entry name" value="Peptidase_M23"/>
    <property type="match status" value="1"/>
</dbReference>
<reference evidence="4" key="1">
    <citation type="submission" date="2020-10" db="EMBL/GenBank/DDBJ databases">
        <authorList>
            <person name="Castelo-Branco R."/>
            <person name="Eusebio N."/>
            <person name="Adriana R."/>
            <person name="Vieira A."/>
            <person name="Brugerolle De Fraissinette N."/>
            <person name="Rezende De Castro R."/>
            <person name="Schneider M.P."/>
            <person name="Vasconcelos V."/>
            <person name="Leao P.N."/>
        </authorList>
    </citation>
    <scope>NUCLEOTIDE SEQUENCE</scope>
    <source>
        <strain evidence="4">LEGE 07310</strain>
    </source>
</reference>
<dbReference type="RefSeq" id="WP_193905327.1">
    <property type="nucleotide sequence ID" value="NZ_JADEXG010000008.1"/>
</dbReference>
<dbReference type="Pfam" id="PF01476">
    <property type="entry name" value="LysM"/>
    <property type="match status" value="2"/>
</dbReference>
<dbReference type="Gene3D" id="2.70.70.10">
    <property type="entry name" value="Glucose Permease (Domain IIA)"/>
    <property type="match status" value="1"/>
</dbReference>
<accession>A0A8J7AJW7</accession>
<gene>
    <name evidence="4" type="ORF">IQ241_05030</name>
</gene>
<evidence type="ECO:0000313" key="5">
    <source>
        <dbReference type="Proteomes" id="UP000636505"/>
    </source>
</evidence>
<comment type="caution">
    <text evidence="4">The sequence shown here is derived from an EMBL/GenBank/DDBJ whole genome shotgun (WGS) entry which is preliminary data.</text>
</comment>
<dbReference type="EMBL" id="JADEXG010000008">
    <property type="protein sequence ID" value="MBE9076665.1"/>
    <property type="molecule type" value="Genomic_DNA"/>
</dbReference>
<feature type="chain" id="PRO_5035312245" evidence="1">
    <location>
        <begin position="34"/>
        <end position="306"/>
    </location>
</feature>
<feature type="domain" description="LysM" evidence="2">
    <location>
        <begin position="108"/>
        <end position="134"/>
    </location>
</feature>
<name>A0A8J7AJW7_9CYAN</name>
<proteinExistence type="predicted"/>
<dbReference type="GO" id="GO:0004222">
    <property type="term" value="F:metalloendopeptidase activity"/>
    <property type="evidence" value="ECO:0007669"/>
    <property type="project" value="TreeGrafter"/>
</dbReference>
<protein>
    <submittedName>
        <fullName evidence="4">M23 family metallopeptidase</fullName>
    </submittedName>
</protein>
<feature type="signal peptide" evidence="1">
    <location>
        <begin position="1"/>
        <end position="33"/>
    </location>
</feature>
<dbReference type="CDD" id="cd00118">
    <property type="entry name" value="LysM"/>
    <property type="match status" value="1"/>
</dbReference>
<feature type="domain" description="M23ase beta-sheet core" evidence="3">
    <location>
        <begin position="199"/>
        <end position="287"/>
    </location>
</feature>